<gene>
    <name evidence="1" type="primary">flaF</name>
    <name evidence="1" type="ORF">GH815_08495</name>
</gene>
<protein>
    <submittedName>
        <fullName evidence="1">Flagellar biosynthesis regulator FlaF</fullName>
    </submittedName>
</protein>
<sequence>MAQQAYSAPTQARTRPPRATEYAAFARVTARIKAADTGSARDFPALVAALDENRKLWRLLAIDVADRDNSLPRDLRARIFYLYEFTDHHTSRVLACHADTGPLVEINTAIMRGLAKSEAVA</sequence>
<dbReference type="EMBL" id="WJPO01000010">
    <property type="protein sequence ID" value="MRH21032.1"/>
    <property type="molecule type" value="Genomic_DNA"/>
</dbReference>
<reference evidence="1 2" key="1">
    <citation type="submission" date="2019-11" db="EMBL/GenBank/DDBJ databases">
        <title>Draft Whole-Genome sequence of the marine photosynthetic bacterium Rhodovulum strictum DSM 11289.</title>
        <authorList>
            <person name="Kyndt J.A."/>
            <person name="Meyer T.E."/>
        </authorList>
    </citation>
    <scope>NUCLEOTIDE SEQUENCE [LARGE SCALE GENOMIC DNA]</scope>
    <source>
        <strain evidence="1 2">DSM 11289</strain>
    </source>
</reference>
<evidence type="ECO:0000313" key="1">
    <source>
        <dbReference type="EMBL" id="MRH21032.1"/>
    </source>
</evidence>
<comment type="caution">
    <text evidence="1">The sequence shown here is derived from an EMBL/GenBank/DDBJ whole genome shotgun (WGS) entry which is preliminary data.</text>
</comment>
<dbReference type="NCBIfam" id="NF009435">
    <property type="entry name" value="PRK12794.1"/>
    <property type="match status" value="1"/>
</dbReference>
<dbReference type="AlphaFoldDB" id="A0A844BJ11"/>
<dbReference type="Pfam" id="PF07309">
    <property type="entry name" value="FlaF"/>
    <property type="match status" value="1"/>
</dbReference>
<evidence type="ECO:0000313" key="2">
    <source>
        <dbReference type="Proteomes" id="UP000466730"/>
    </source>
</evidence>
<dbReference type="GO" id="GO:0044781">
    <property type="term" value="P:bacterial-type flagellum organization"/>
    <property type="evidence" value="ECO:0007669"/>
    <property type="project" value="InterPro"/>
</dbReference>
<keyword evidence="1" id="KW-0282">Flagellum</keyword>
<keyword evidence="1" id="KW-0966">Cell projection</keyword>
<keyword evidence="2" id="KW-1185">Reference proteome</keyword>
<organism evidence="1 2">
    <name type="scientific">Rhodovulum strictum</name>
    <dbReference type="NCBI Taxonomy" id="58314"/>
    <lineage>
        <taxon>Bacteria</taxon>
        <taxon>Pseudomonadati</taxon>
        <taxon>Pseudomonadota</taxon>
        <taxon>Alphaproteobacteria</taxon>
        <taxon>Rhodobacterales</taxon>
        <taxon>Paracoccaceae</taxon>
        <taxon>Rhodovulum</taxon>
    </lineage>
</organism>
<keyword evidence="1" id="KW-0969">Cilium</keyword>
<dbReference type="Proteomes" id="UP000466730">
    <property type="component" value="Unassembled WGS sequence"/>
</dbReference>
<proteinExistence type="predicted"/>
<dbReference type="InterPro" id="IPR010845">
    <property type="entry name" value="FlaF"/>
</dbReference>
<dbReference type="OrthoDB" id="9808944at2"/>
<accession>A0A844BJ11</accession>
<name>A0A844BJ11_9RHOB</name>